<feature type="region of interest" description="Disordered" evidence="1">
    <location>
        <begin position="161"/>
        <end position="180"/>
    </location>
</feature>
<dbReference type="RefSeq" id="WP_066471175.1">
    <property type="nucleotide sequence ID" value="NZ_BCNT01000001.1"/>
</dbReference>
<proteinExistence type="predicted"/>
<comment type="caution">
    <text evidence="2">The sequence shown here is derived from an EMBL/GenBank/DDBJ whole genome shotgun (WGS) entry which is preliminary data.</text>
</comment>
<protein>
    <submittedName>
        <fullName evidence="2">Uncharacterized protein</fullName>
    </submittedName>
</protein>
<dbReference type="Proteomes" id="UP001597463">
    <property type="component" value="Unassembled WGS sequence"/>
</dbReference>
<gene>
    <name evidence="2" type="ORF">ACFSW6_20105</name>
</gene>
<evidence type="ECO:0000313" key="3">
    <source>
        <dbReference type="Proteomes" id="UP001597463"/>
    </source>
</evidence>
<name>A0ABW5UU16_9BURK</name>
<dbReference type="EMBL" id="JBHUMV010000011">
    <property type="protein sequence ID" value="MFD2756384.1"/>
    <property type="molecule type" value="Genomic_DNA"/>
</dbReference>
<keyword evidence="3" id="KW-1185">Reference proteome</keyword>
<accession>A0ABW5UU16</accession>
<reference evidence="3" key="1">
    <citation type="journal article" date="2019" name="Int. J. Syst. Evol. Microbiol.">
        <title>The Global Catalogue of Microorganisms (GCM) 10K type strain sequencing project: providing services to taxonomists for standard genome sequencing and annotation.</title>
        <authorList>
            <consortium name="The Broad Institute Genomics Platform"/>
            <consortium name="The Broad Institute Genome Sequencing Center for Infectious Disease"/>
            <person name="Wu L."/>
            <person name="Ma J."/>
        </authorList>
    </citation>
    <scope>NUCLEOTIDE SEQUENCE [LARGE SCALE GENOMIC DNA]</scope>
    <source>
        <strain evidence="3">TISTR 1906</strain>
    </source>
</reference>
<evidence type="ECO:0000313" key="2">
    <source>
        <dbReference type="EMBL" id="MFD2756384.1"/>
    </source>
</evidence>
<organism evidence="2 3">
    <name type="scientific">Comamonas terrae</name>
    <dbReference type="NCBI Taxonomy" id="673548"/>
    <lineage>
        <taxon>Bacteria</taxon>
        <taxon>Pseudomonadati</taxon>
        <taxon>Pseudomonadota</taxon>
        <taxon>Betaproteobacteria</taxon>
        <taxon>Burkholderiales</taxon>
        <taxon>Comamonadaceae</taxon>
        <taxon>Comamonas</taxon>
    </lineage>
</organism>
<sequence>MPLYTIKHLKAPWPAGAKVGDVIEFAELPAWAAGKCELGGTQPTVFAEQQVSSDGAGTALAPVDPEQGKINAAMAEAAEQDRLERARIMAEQKATLEAQSKTIEDLIADVKAGLAESKQLSEQLAAAKADLEASLGREAQLQEQLAEATKVNTVLTDELEKARAQAKADADAKTDSKAKK</sequence>
<evidence type="ECO:0000256" key="1">
    <source>
        <dbReference type="SAM" id="MobiDB-lite"/>
    </source>
</evidence>